<protein>
    <submittedName>
        <fullName evidence="1">Uncharacterized protein</fullName>
    </submittedName>
</protein>
<comment type="caution">
    <text evidence="1">The sequence shown here is derived from an EMBL/GenBank/DDBJ whole genome shotgun (WGS) entry which is preliminary data.</text>
</comment>
<gene>
    <name evidence="1" type="ORF">AX774_g4931</name>
</gene>
<proteinExistence type="predicted"/>
<name>A0A1R1PKY9_ZANCU</name>
<keyword evidence="2" id="KW-1185">Reference proteome</keyword>
<organism evidence="1 2">
    <name type="scientific">Zancudomyces culisetae</name>
    <name type="common">Gut fungus</name>
    <name type="synonym">Smittium culisetae</name>
    <dbReference type="NCBI Taxonomy" id="1213189"/>
    <lineage>
        <taxon>Eukaryota</taxon>
        <taxon>Fungi</taxon>
        <taxon>Fungi incertae sedis</taxon>
        <taxon>Zoopagomycota</taxon>
        <taxon>Kickxellomycotina</taxon>
        <taxon>Harpellomycetes</taxon>
        <taxon>Harpellales</taxon>
        <taxon>Legeriomycetaceae</taxon>
        <taxon>Zancudomyces</taxon>
    </lineage>
</organism>
<reference evidence="2" key="1">
    <citation type="submission" date="2017-01" db="EMBL/GenBank/DDBJ databases">
        <authorList>
            <person name="Wang Y."/>
            <person name="White M."/>
            <person name="Kvist S."/>
            <person name="Moncalvo J.-M."/>
        </authorList>
    </citation>
    <scope>NUCLEOTIDE SEQUENCE [LARGE SCALE GENOMIC DNA]</scope>
    <source>
        <strain evidence="2">COL-18-3</strain>
    </source>
</reference>
<evidence type="ECO:0000313" key="1">
    <source>
        <dbReference type="EMBL" id="OMH81607.1"/>
    </source>
</evidence>
<dbReference type="Proteomes" id="UP000188320">
    <property type="component" value="Unassembled WGS sequence"/>
</dbReference>
<evidence type="ECO:0000313" key="2">
    <source>
        <dbReference type="Proteomes" id="UP000188320"/>
    </source>
</evidence>
<sequence>MGNTWIIPEQPKLVNRLCSTLDVSVLMATSLLFLNSDGSSNTTEYTAHNIHK</sequence>
<feature type="non-terminal residue" evidence="1">
    <location>
        <position position="52"/>
    </location>
</feature>
<dbReference type="EMBL" id="LSSK01000859">
    <property type="protein sequence ID" value="OMH81607.1"/>
    <property type="molecule type" value="Genomic_DNA"/>
</dbReference>
<accession>A0A1R1PKY9</accession>
<dbReference type="AlphaFoldDB" id="A0A1R1PKY9"/>